<dbReference type="STRING" id="3988.B9SQK1"/>
<dbReference type="InParanoid" id="B9SQK1"/>
<dbReference type="InterPro" id="IPR023631">
    <property type="entry name" value="Amidase_dom"/>
</dbReference>
<dbReference type="SUPFAM" id="SSF75304">
    <property type="entry name" value="Amidase signature (AS) enzymes"/>
    <property type="match status" value="1"/>
</dbReference>
<feature type="domain" description="Amidase" evidence="1">
    <location>
        <begin position="2"/>
        <end position="59"/>
    </location>
</feature>
<evidence type="ECO:0000313" key="3">
    <source>
        <dbReference type="Proteomes" id="UP000008311"/>
    </source>
</evidence>
<dbReference type="InterPro" id="IPR036928">
    <property type="entry name" value="AS_sf"/>
</dbReference>
<proteinExistence type="predicted"/>
<dbReference type="Gene3D" id="3.90.1300.10">
    <property type="entry name" value="Amidase signature (AS) domain"/>
    <property type="match status" value="1"/>
</dbReference>
<dbReference type="AlphaFoldDB" id="B9SQK1"/>
<reference evidence="3" key="1">
    <citation type="journal article" date="2010" name="Nat. Biotechnol.">
        <title>Draft genome sequence of the oilseed species Ricinus communis.</title>
        <authorList>
            <person name="Chan A.P."/>
            <person name="Crabtree J."/>
            <person name="Zhao Q."/>
            <person name="Lorenzi H."/>
            <person name="Orvis J."/>
            <person name="Puiu D."/>
            <person name="Melake-Berhan A."/>
            <person name="Jones K.M."/>
            <person name="Redman J."/>
            <person name="Chen G."/>
            <person name="Cahoon E.B."/>
            <person name="Gedil M."/>
            <person name="Stanke M."/>
            <person name="Haas B.J."/>
            <person name="Wortman J.R."/>
            <person name="Fraser-Liggett C.M."/>
            <person name="Ravel J."/>
            <person name="Rabinowicz P.D."/>
        </authorList>
    </citation>
    <scope>NUCLEOTIDE SEQUENCE [LARGE SCALE GENOMIC DNA]</scope>
    <source>
        <strain evidence="3">cv. Hale</strain>
    </source>
</reference>
<accession>B9SQK1</accession>
<name>B9SQK1_RICCO</name>
<evidence type="ECO:0000313" key="2">
    <source>
        <dbReference type="EMBL" id="EEF34108.1"/>
    </source>
</evidence>
<dbReference type="EMBL" id="EQ974087">
    <property type="protein sequence ID" value="EEF34108.1"/>
    <property type="molecule type" value="Genomic_DNA"/>
</dbReference>
<keyword evidence="3" id="KW-1185">Reference proteome</keyword>
<dbReference type="PANTHER" id="PTHR42678:SF25">
    <property type="entry name" value="AMIDASE C869.01"/>
    <property type="match status" value="1"/>
</dbReference>
<sequence>MQNPYYPAGDPCGSSSGSAIPVAANMAAVSLETETHSSIICPSDHNSVVGFKPTVGLIS</sequence>
<gene>
    <name evidence="2" type="ORF">RCOM_0739090</name>
</gene>
<protein>
    <submittedName>
        <fullName evidence="2">Amidase, putative</fullName>
    </submittedName>
</protein>
<dbReference type="PANTHER" id="PTHR42678">
    <property type="entry name" value="AMIDASE"/>
    <property type="match status" value="1"/>
</dbReference>
<dbReference type="Proteomes" id="UP000008311">
    <property type="component" value="Unassembled WGS sequence"/>
</dbReference>
<evidence type="ECO:0000259" key="1">
    <source>
        <dbReference type="Pfam" id="PF01425"/>
    </source>
</evidence>
<dbReference type="Pfam" id="PF01425">
    <property type="entry name" value="Amidase"/>
    <property type="match status" value="1"/>
</dbReference>
<organism evidence="2 3">
    <name type="scientific">Ricinus communis</name>
    <name type="common">Castor bean</name>
    <dbReference type="NCBI Taxonomy" id="3988"/>
    <lineage>
        <taxon>Eukaryota</taxon>
        <taxon>Viridiplantae</taxon>
        <taxon>Streptophyta</taxon>
        <taxon>Embryophyta</taxon>
        <taxon>Tracheophyta</taxon>
        <taxon>Spermatophyta</taxon>
        <taxon>Magnoliopsida</taxon>
        <taxon>eudicotyledons</taxon>
        <taxon>Gunneridae</taxon>
        <taxon>Pentapetalae</taxon>
        <taxon>rosids</taxon>
        <taxon>fabids</taxon>
        <taxon>Malpighiales</taxon>
        <taxon>Euphorbiaceae</taxon>
        <taxon>Acalyphoideae</taxon>
        <taxon>Acalypheae</taxon>
        <taxon>Ricinus</taxon>
    </lineage>
</organism>